<keyword evidence="3" id="KW-1185">Reference proteome</keyword>
<proteinExistence type="predicted"/>
<evidence type="ECO:0000313" key="3">
    <source>
        <dbReference type="Proteomes" id="UP000184485"/>
    </source>
</evidence>
<evidence type="ECO:0000313" key="2">
    <source>
        <dbReference type="EMBL" id="SHE92622.1"/>
    </source>
</evidence>
<evidence type="ECO:0000256" key="1">
    <source>
        <dbReference type="SAM" id="Phobius"/>
    </source>
</evidence>
<feature type="transmembrane region" description="Helical" evidence="1">
    <location>
        <begin position="37"/>
        <end position="55"/>
    </location>
</feature>
<reference evidence="2 3" key="1">
    <citation type="submission" date="2016-11" db="EMBL/GenBank/DDBJ databases">
        <authorList>
            <person name="Jaros S."/>
            <person name="Januszkiewicz K."/>
            <person name="Wedrychowicz H."/>
        </authorList>
    </citation>
    <scope>NUCLEOTIDE SEQUENCE [LARGE SCALE GENOMIC DNA]</scope>
    <source>
        <strain evidence="2 3">DSM 19436</strain>
    </source>
</reference>
<dbReference type="Proteomes" id="UP000184485">
    <property type="component" value="Unassembled WGS sequence"/>
</dbReference>
<keyword evidence="1" id="KW-1133">Transmembrane helix</keyword>
<gene>
    <name evidence="2" type="ORF">SAMN02745157_1248</name>
</gene>
<name>A0A1M4XHJ7_9HYPH</name>
<organism evidence="2 3">
    <name type="scientific">Kaistia soli DSM 19436</name>
    <dbReference type="NCBI Taxonomy" id="1122133"/>
    <lineage>
        <taxon>Bacteria</taxon>
        <taxon>Pseudomonadati</taxon>
        <taxon>Pseudomonadota</taxon>
        <taxon>Alphaproteobacteria</taxon>
        <taxon>Hyphomicrobiales</taxon>
        <taxon>Kaistiaceae</taxon>
        <taxon>Kaistia</taxon>
    </lineage>
</organism>
<feature type="transmembrane region" description="Helical" evidence="1">
    <location>
        <begin position="12"/>
        <end position="31"/>
    </location>
</feature>
<protein>
    <submittedName>
        <fullName evidence="2">Uncharacterized protein</fullName>
    </submittedName>
</protein>
<dbReference type="OrthoDB" id="8279142at2"/>
<accession>A0A1M4XHJ7</accession>
<dbReference type="EMBL" id="FQUP01000001">
    <property type="protein sequence ID" value="SHE92622.1"/>
    <property type="molecule type" value="Genomic_DNA"/>
</dbReference>
<sequence>MNFRELSARWIEPGSMALMVGGIIALCQPWHHGLHSWSVAIILVGLVGFNIAAHVPKPLPDGKDA</sequence>
<dbReference type="AlphaFoldDB" id="A0A1M4XHJ7"/>
<keyword evidence="1" id="KW-0812">Transmembrane</keyword>
<dbReference type="RefSeq" id="WP_073051831.1">
    <property type="nucleotide sequence ID" value="NZ_FQUP01000001.1"/>
</dbReference>
<keyword evidence="1" id="KW-0472">Membrane</keyword>
<dbReference type="STRING" id="1122133.SAMN02745157_1248"/>